<organism evidence="1">
    <name type="scientific">bioreactor metagenome</name>
    <dbReference type="NCBI Taxonomy" id="1076179"/>
    <lineage>
        <taxon>unclassified sequences</taxon>
        <taxon>metagenomes</taxon>
        <taxon>ecological metagenomes</taxon>
    </lineage>
</organism>
<dbReference type="EMBL" id="VSSQ01125203">
    <property type="protein sequence ID" value="MPN55687.1"/>
    <property type="molecule type" value="Genomic_DNA"/>
</dbReference>
<dbReference type="AlphaFoldDB" id="A0A645IX21"/>
<sequence length="110" mass="12618">MVTLLLHCMDQAGRPFAHRVWQSIETYVAMYPRIATNPQAFNNALSDQIEMKILPKLNGVELDNNGNVAQALNRIEDIIEKTNDEQLLNAFRKCKKPENGSFFQWKGVVR</sequence>
<accession>A0A645IX21</accession>
<name>A0A645IX21_9ZZZZ</name>
<comment type="caution">
    <text evidence="1">The sequence shown here is derived from an EMBL/GenBank/DDBJ whole genome shotgun (WGS) entry which is preliminary data.</text>
</comment>
<proteinExistence type="predicted"/>
<gene>
    <name evidence="1" type="ORF">SDC9_203371</name>
</gene>
<protein>
    <submittedName>
        <fullName evidence="1">Uncharacterized protein</fullName>
    </submittedName>
</protein>
<reference evidence="1" key="1">
    <citation type="submission" date="2019-08" db="EMBL/GenBank/DDBJ databases">
        <authorList>
            <person name="Kucharzyk K."/>
            <person name="Murdoch R.W."/>
            <person name="Higgins S."/>
            <person name="Loffler F."/>
        </authorList>
    </citation>
    <scope>NUCLEOTIDE SEQUENCE</scope>
</reference>
<evidence type="ECO:0000313" key="1">
    <source>
        <dbReference type="EMBL" id="MPN55687.1"/>
    </source>
</evidence>